<evidence type="ECO:0000256" key="3">
    <source>
        <dbReference type="SAM" id="Phobius"/>
    </source>
</evidence>
<dbReference type="Proteomes" id="UP000249819">
    <property type="component" value="Unassembled WGS sequence"/>
</dbReference>
<evidence type="ECO:0000256" key="2">
    <source>
        <dbReference type="PROSITE-ProRule" id="PRU00335"/>
    </source>
</evidence>
<accession>A0A327VSU2</accession>
<comment type="caution">
    <text evidence="5">The sequence shown here is derived from an EMBL/GenBank/DDBJ whole genome shotgun (WGS) entry which is preliminary data.</text>
</comment>
<dbReference type="RefSeq" id="WP_111593586.1">
    <property type="nucleotide sequence ID" value="NZ_QLMA01000006.1"/>
</dbReference>
<keyword evidence="3" id="KW-1133">Transmembrane helix</keyword>
<keyword evidence="3" id="KW-0812">Transmembrane</keyword>
<feature type="DNA-binding region" description="H-T-H motif" evidence="2">
    <location>
        <begin position="36"/>
        <end position="55"/>
    </location>
</feature>
<organism evidence="5 6">
    <name type="scientific">Chitinophaga dinghuensis</name>
    <dbReference type="NCBI Taxonomy" id="1539050"/>
    <lineage>
        <taxon>Bacteria</taxon>
        <taxon>Pseudomonadati</taxon>
        <taxon>Bacteroidota</taxon>
        <taxon>Chitinophagia</taxon>
        <taxon>Chitinophagales</taxon>
        <taxon>Chitinophagaceae</taxon>
        <taxon>Chitinophaga</taxon>
    </lineage>
</organism>
<feature type="domain" description="HTH tetR-type" evidence="4">
    <location>
        <begin position="13"/>
        <end position="73"/>
    </location>
</feature>
<dbReference type="PRINTS" id="PR00455">
    <property type="entry name" value="HTHTETR"/>
</dbReference>
<evidence type="ECO:0000313" key="6">
    <source>
        <dbReference type="Proteomes" id="UP000249819"/>
    </source>
</evidence>
<evidence type="ECO:0000256" key="1">
    <source>
        <dbReference type="ARBA" id="ARBA00023125"/>
    </source>
</evidence>
<protein>
    <submittedName>
        <fullName evidence="5">AcrR family transcriptional regulator</fullName>
    </submittedName>
</protein>
<dbReference type="OrthoDB" id="9789566at2"/>
<evidence type="ECO:0000313" key="5">
    <source>
        <dbReference type="EMBL" id="RAJ79117.1"/>
    </source>
</evidence>
<dbReference type="EMBL" id="QLMA01000006">
    <property type="protein sequence ID" value="RAJ79117.1"/>
    <property type="molecule type" value="Genomic_DNA"/>
</dbReference>
<dbReference type="PANTHER" id="PTHR30055">
    <property type="entry name" value="HTH-TYPE TRANSCRIPTIONAL REGULATOR RUTR"/>
    <property type="match status" value="1"/>
</dbReference>
<dbReference type="GO" id="GO:0000976">
    <property type="term" value="F:transcription cis-regulatory region binding"/>
    <property type="evidence" value="ECO:0007669"/>
    <property type="project" value="TreeGrafter"/>
</dbReference>
<dbReference type="InterPro" id="IPR001647">
    <property type="entry name" value="HTH_TetR"/>
</dbReference>
<keyword evidence="6" id="KW-1185">Reference proteome</keyword>
<name>A0A327VSU2_9BACT</name>
<dbReference type="InterPro" id="IPR009057">
    <property type="entry name" value="Homeodomain-like_sf"/>
</dbReference>
<dbReference type="AlphaFoldDB" id="A0A327VSU2"/>
<evidence type="ECO:0000259" key="4">
    <source>
        <dbReference type="PROSITE" id="PS50977"/>
    </source>
</evidence>
<dbReference type="GO" id="GO:0003700">
    <property type="term" value="F:DNA-binding transcription factor activity"/>
    <property type="evidence" value="ECO:0007669"/>
    <property type="project" value="TreeGrafter"/>
</dbReference>
<keyword evidence="3" id="KW-0472">Membrane</keyword>
<dbReference type="PROSITE" id="PS50977">
    <property type="entry name" value="HTH_TETR_2"/>
    <property type="match status" value="1"/>
</dbReference>
<keyword evidence="1 2" id="KW-0238">DNA-binding</keyword>
<reference evidence="5 6" key="1">
    <citation type="submission" date="2018-06" db="EMBL/GenBank/DDBJ databases">
        <title>Genomic Encyclopedia of Archaeal and Bacterial Type Strains, Phase II (KMG-II): from individual species to whole genera.</title>
        <authorList>
            <person name="Goeker M."/>
        </authorList>
    </citation>
    <scope>NUCLEOTIDE SEQUENCE [LARGE SCALE GENOMIC DNA]</scope>
    <source>
        <strain evidence="5 6">DSM 29821</strain>
    </source>
</reference>
<proteinExistence type="predicted"/>
<feature type="transmembrane region" description="Helical" evidence="3">
    <location>
        <begin position="156"/>
        <end position="177"/>
    </location>
</feature>
<dbReference type="SUPFAM" id="SSF46689">
    <property type="entry name" value="Homeodomain-like"/>
    <property type="match status" value="1"/>
</dbReference>
<dbReference type="Gene3D" id="1.10.357.10">
    <property type="entry name" value="Tetracycline Repressor, domain 2"/>
    <property type="match status" value="1"/>
</dbReference>
<dbReference type="PANTHER" id="PTHR30055:SF207">
    <property type="entry name" value="HTH-TYPE TRANSCRIPTIONAL REPRESSOR FATR"/>
    <property type="match status" value="1"/>
</dbReference>
<sequence>MAKAVRKKKVADASAEEKIIQAARIVFTRNGYAATTVRDIAAEADINFSLVNYYFRSKEKLFDIIMKEGIRQLLSGMQKNLNDEHTTPEQKIDIVCVELLDMLMMHPDLPLFVMNGVANSSPDIGRELVENNVMLNSYFVKQLQERRAKGKLEIEPLHLVMNMMSMLILPFVARHLLIRSGAVDMQMFKAMMEDRKKKVPIWIKAMM</sequence>
<dbReference type="InterPro" id="IPR050109">
    <property type="entry name" value="HTH-type_TetR-like_transc_reg"/>
</dbReference>
<gene>
    <name evidence="5" type="ORF">CLV59_106177</name>
</gene>
<dbReference type="Pfam" id="PF00440">
    <property type="entry name" value="TetR_N"/>
    <property type="match status" value="1"/>
</dbReference>